<reference evidence="1" key="2">
    <citation type="submission" date="2023-05" db="EMBL/GenBank/DDBJ databases">
        <authorList>
            <person name="Schelkunov M.I."/>
        </authorList>
    </citation>
    <scope>NUCLEOTIDE SEQUENCE</scope>
    <source>
        <strain evidence="1">Hsosn_3</strain>
        <tissue evidence="1">Leaf</tissue>
    </source>
</reference>
<dbReference type="AlphaFoldDB" id="A0AAD8NCG6"/>
<dbReference type="EMBL" id="JAUIZM010000001">
    <property type="protein sequence ID" value="KAK1404027.1"/>
    <property type="molecule type" value="Genomic_DNA"/>
</dbReference>
<comment type="caution">
    <text evidence="1">The sequence shown here is derived from an EMBL/GenBank/DDBJ whole genome shotgun (WGS) entry which is preliminary data.</text>
</comment>
<gene>
    <name evidence="1" type="ORF">POM88_003632</name>
</gene>
<sequence length="130" mass="14652">MHHIPGLYLQNLAHSFIFQHLQSAGLNRLSGSSVLDGLQSDPSTLLDNISGRYQVEKKEKYASSKTTTPSMEVFAALPRKSYTEECLFSYAQKKTLQELLNAMSLVSEFSTNDMLSIKETTSLDFEFFET</sequence>
<dbReference type="Proteomes" id="UP001237642">
    <property type="component" value="Unassembled WGS sequence"/>
</dbReference>
<keyword evidence="2" id="KW-1185">Reference proteome</keyword>
<accession>A0AAD8NCG6</accession>
<evidence type="ECO:0000313" key="1">
    <source>
        <dbReference type="EMBL" id="KAK1404027.1"/>
    </source>
</evidence>
<reference evidence="1" key="1">
    <citation type="submission" date="2023-02" db="EMBL/GenBank/DDBJ databases">
        <title>Genome of toxic invasive species Heracleum sosnowskyi carries increased number of genes despite the absence of recent whole-genome duplications.</title>
        <authorList>
            <person name="Schelkunov M."/>
            <person name="Shtratnikova V."/>
            <person name="Makarenko M."/>
            <person name="Klepikova A."/>
            <person name="Omelchenko D."/>
            <person name="Novikova G."/>
            <person name="Obukhova E."/>
            <person name="Bogdanov V."/>
            <person name="Penin A."/>
            <person name="Logacheva M."/>
        </authorList>
    </citation>
    <scope>NUCLEOTIDE SEQUENCE</scope>
    <source>
        <strain evidence="1">Hsosn_3</strain>
        <tissue evidence="1">Leaf</tissue>
    </source>
</reference>
<organism evidence="1 2">
    <name type="scientific">Heracleum sosnowskyi</name>
    <dbReference type="NCBI Taxonomy" id="360622"/>
    <lineage>
        <taxon>Eukaryota</taxon>
        <taxon>Viridiplantae</taxon>
        <taxon>Streptophyta</taxon>
        <taxon>Embryophyta</taxon>
        <taxon>Tracheophyta</taxon>
        <taxon>Spermatophyta</taxon>
        <taxon>Magnoliopsida</taxon>
        <taxon>eudicotyledons</taxon>
        <taxon>Gunneridae</taxon>
        <taxon>Pentapetalae</taxon>
        <taxon>asterids</taxon>
        <taxon>campanulids</taxon>
        <taxon>Apiales</taxon>
        <taxon>Apiaceae</taxon>
        <taxon>Apioideae</taxon>
        <taxon>apioid superclade</taxon>
        <taxon>Tordylieae</taxon>
        <taxon>Tordyliinae</taxon>
        <taxon>Heracleum</taxon>
    </lineage>
</organism>
<evidence type="ECO:0000313" key="2">
    <source>
        <dbReference type="Proteomes" id="UP001237642"/>
    </source>
</evidence>
<protein>
    <submittedName>
        <fullName evidence="1">Uncharacterized protein</fullName>
    </submittedName>
</protein>
<proteinExistence type="predicted"/>
<name>A0AAD8NCG6_9APIA</name>